<reference evidence="1 2" key="1">
    <citation type="submission" date="2024-07" db="EMBL/GenBank/DDBJ databases">
        <title>Draft Genome Sequence of Ferrimicrobium acidiphilum Strain YE2023, Isolated from a Pulp of Bioleach Reactor.</title>
        <authorList>
            <person name="Elkina Y.A."/>
            <person name="Bulaeva A.G."/>
            <person name="Beletsky A.V."/>
            <person name="Mardanov A.V."/>
        </authorList>
    </citation>
    <scope>NUCLEOTIDE SEQUENCE [LARGE SCALE GENOMIC DNA]</scope>
    <source>
        <strain evidence="1 2">YE2023</strain>
    </source>
</reference>
<dbReference type="EMBL" id="JBFSHR010000002">
    <property type="protein sequence ID" value="MEX6428444.1"/>
    <property type="molecule type" value="Genomic_DNA"/>
</dbReference>
<dbReference type="Gene3D" id="3.40.50.880">
    <property type="match status" value="1"/>
</dbReference>
<name>A0ABV3Y1T1_9ACTN</name>
<comment type="caution">
    <text evidence="1">The sequence shown here is derived from an EMBL/GenBank/DDBJ whole genome shotgun (WGS) entry which is preliminary data.</text>
</comment>
<dbReference type="Proteomes" id="UP001560267">
    <property type="component" value="Unassembled WGS sequence"/>
</dbReference>
<keyword evidence="2" id="KW-1185">Reference proteome</keyword>
<accession>A0ABV3Y1T1</accession>
<proteinExistence type="predicted"/>
<dbReference type="InterPro" id="IPR029062">
    <property type="entry name" value="Class_I_gatase-like"/>
</dbReference>
<evidence type="ECO:0000313" key="1">
    <source>
        <dbReference type="EMBL" id="MEX6428444.1"/>
    </source>
</evidence>
<protein>
    <recommendedName>
        <fullName evidence="3">LysR family transcriptional regulator</fullName>
    </recommendedName>
</protein>
<organism evidence="1 2">
    <name type="scientific">Ferrimicrobium acidiphilum</name>
    <dbReference type="NCBI Taxonomy" id="121039"/>
    <lineage>
        <taxon>Bacteria</taxon>
        <taxon>Bacillati</taxon>
        <taxon>Actinomycetota</taxon>
        <taxon>Acidimicrobiia</taxon>
        <taxon>Acidimicrobiales</taxon>
        <taxon>Acidimicrobiaceae</taxon>
        <taxon>Ferrimicrobium</taxon>
    </lineage>
</organism>
<gene>
    <name evidence="1" type="ORF">AB6A68_01115</name>
</gene>
<sequence length="57" mass="6249">MRFSGFDHDGEPRILELPDLGFFLATLYVPQATSSRDAPHPLLVGFIEACQARSNGS</sequence>
<evidence type="ECO:0000313" key="2">
    <source>
        <dbReference type="Proteomes" id="UP001560267"/>
    </source>
</evidence>
<evidence type="ECO:0008006" key="3">
    <source>
        <dbReference type="Google" id="ProtNLM"/>
    </source>
</evidence>